<dbReference type="AlphaFoldDB" id="A0A1D2NM99"/>
<dbReference type="EMBL" id="LJIJ01000009">
    <property type="protein sequence ID" value="ODN06215.1"/>
    <property type="molecule type" value="Genomic_DNA"/>
</dbReference>
<dbReference type="OrthoDB" id="8192147at2759"/>
<gene>
    <name evidence="2" type="ORF">Ocin01_00453</name>
</gene>
<dbReference type="Proteomes" id="UP000094527">
    <property type="component" value="Unassembled WGS sequence"/>
</dbReference>
<feature type="region of interest" description="Disordered" evidence="1">
    <location>
        <begin position="223"/>
        <end position="266"/>
    </location>
</feature>
<evidence type="ECO:0000313" key="2">
    <source>
        <dbReference type="EMBL" id="ODN06215.1"/>
    </source>
</evidence>
<name>A0A1D2NM99_ORCCI</name>
<protein>
    <submittedName>
        <fullName evidence="2">Uncharacterized protein</fullName>
    </submittedName>
</protein>
<accession>A0A1D2NM99</accession>
<organism evidence="2 3">
    <name type="scientific">Orchesella cincta</name>
    <name type="common">Springtail</name>
    <name type="synonym">Podura cincta</name>
    <dbReference type="NCBI Taxonomy" id="48709"/>
    <lineage>
        <taxon>Eukaryota</taxon>
        <taxon>Metazoa</taxon>
        <taxon>Ecdysozoa</taxon>
        <taxon>Arthropoda</taxon>
        <taxon>Hexapoda</taxon>
        <taxon>Collembola</taxon>
        <taxon>Entomobryomorpha</taxon>
        <taxon>Entomobryoidea</taxon>
        <taxon>Orchesellidae</taxon>
        <taxon>Orchesellinae</taxon>
        <taxon>Orchesella</taxon>
    </lineage>
</organism>
<reference evidence="2 3" key="1">
    <citation type="journal article" date="2016" name="Genome Biol. Evol.">
        <title>Gene Family Evolution Reflects Adaptation to Soil Environmental Stressors in the Genome of the Collembolan Orchesella cincta.</title>
        <authorList>
            <person name="Faddeeva-Vakhrusheva A."/>
            <person name="Derks M.F."/>
            <person name="Anvar S.Y."/>
            <person name="Agamennone V."/>
            <person name="Suring W."/>
            <person name="Smit S."/>
            <person name="van Straalen N.M."/>
            <person name="Roelofs D."/>
        </authorList>
    </citation>
    <scope>NUCLEOTIDE SEQUENCE [LARGE SCALE GENOMIC DNA]</scope>
    <source>
        <tissue evidence="2">Mixed pool</tissue>
    </source>
</reference>
<evidence type="ECO:0000256" key="1">
    <source>
        <dbReference type="SAM" id="MobiDB-lite"/>
    </source>
</evidence>
<sequence length="307" mass="33613">MDPSEPGERCLPGMGLSGWMKRTMERSYDLSDFCNSPPVDGFFYPNSQKGNIAGVAGKGSCSDSSKKEETRSCTVMGSVLSIQHSPNQHLSQTMGGDTSILNYGDQFHHHQMASAGCNAITGGSTSVPDYLKPVVGGFSSAPFSKQRALGLTQNMMDTANKSVEGNKTPQMTAEELRNWANADGNNEVYRPTEHSEIIKSHPTDDSAPTPVDHIVSHRLTPSMTRRAGNPFFTGGDREDDKSGPGSWLFRPGKKAGEMSSTQPENKLYEAKVEFQQQPNSKLAKKTVRYVPRPSELRELNFWSPTSM</sequence>
<keyword evidence="3" id="KW-1185">Reference proteome</keyword>
<comment type="caution">
    <text evidence="2">The sequence shown here is derived from an EMBL/GenBank/DDBJ whole genome shotgun (WGS) entry which is preliminary data.</text>
</comment>
<proteinExistence type="predicted"/>
<evidence type="ECO:0000313" key="3">
    <source>
        <dbReference type="Proteomes" id="UP000094527"/>
    </source>
</evidence>